<keyword evidence="8 14" id="KW-0675">Receptor</keyword>
<evidence type="ECO:0000256" key="6">
    <source>
        <dbReference type="ARBA" id="ARBA00023077"/>
    </source>
</evidence>
<dbReference type="GO" id="GO:0015344">
    <property type="term" value="F:siderophore uptake transmembrane transporter activity"/>
    <property type="evidence" value="ECO:0007669"/>
    <property type="project" value="TreeGrafter"/>
</dbReference>
<dbReference type="InterPro" id="IPR008969">
    <property type="entry name" value="CarboxyPept-like_regulatory"/>
</dbReference>
<evidence type="ECO:0000259" key="13">
    <source>
        <dbReference type="Pfam" id="PF07715"/>
    </source>
</evidence>
<keyword evidence="3" id="KW-1134">Transmembrane beta strand</keyword>
<dbReference type="SUPFAM" id="SSF49464">
    <property type="entry name" value="Carboxypeptidase regulatory domain-like"/>
    <property type="match status" value="1"/>
</dbReference>
<keyword evidence="4" id="KW-0812">Transmembrane</keyword>
<evidence type="ECO:0000256" key="8">
    <source>
        <dbReference type="ARBA" id="ARBA00023170"/>
    </source>
</evidence>
<feature type="signal peptide" evidence="11">
    <location>
        <begin position="1"/>
        <end position="20"/>
    </location>
</feature>
<dbReference type="InterPro" id="IPR000531">
    <property type="entry name" value="Beta-barrel_TonB"/>
</dbReference>
<gene>
    <name evidence="14" type="ORF">F0919_01340</name>
</gene>
<dbReference type="Pfam" id="PF00593">
    <property type="entry name" value="TonB_dep_Rec_b-barrel"/>
    <property type="match status" value="1"/>
</dbReference>
<dbReference type="RefSeq" id="WP_150030911.1">
    <property type="nucleotide sequence ID" value="NZ_VWSH01000001.1"/>
</dbReference>
<dbReference type="PANTHER" id="PTHR30069">
    <property type="entry name" value="TONB-DEPENDENT OUTER MEMBRANE RECEPTOR"/>
    <property type="match status" value="1"/>
</dbReference>
<dbReference type="GO" id="GO:0044718">
    <property type="term" value="P:siderophore transmembrane transport"/>
    <property type="evidence" value="ECO:0007669"/>
    <property type="project" value="TreeGrafter"/>
</dbReference>
<evidence type="ECO:0000313" key="14">
    <source>
        <dbReference type="EMBL" id="KAA5536340.1"/>
    </source>
</evidence>
<organism evidence="14 15">
    <name type="scientific">Taibaiella lutea</name>
    <dbReference type="NCBI Taxonomy" id="2608001"/>
    <lineage>
        <taxon>Bacteria</taxon>
        <taxon>Pseudomonadati</taxon>
        <taxon>Bacteroidota</taxon>
        <taxon>Chitinophagia</taxon>
        <taxon>Chitinophagales</taxon>
        <taxon>Chitinophagaceae</taxon>
        <taxon>Taibaiella</taxon>
    </lineage>
</organism>
<dbReference type="GO" id="GO:0009279">
    <property type="term" value="C:cell outer membrane"/>
    <property type="evidence" value="ECO:0007669"/>
    <property type="project" value="UniProtKB-SubCell"/>
</dbReference>
<comment type="similarity">
    <text evidence="10">Belongs to the TonB-dependent receptor family.</text>
</comment>
<dbReference type="InterPro" id="IPR039426">
    <property type="entry name" value="TonB-dep_rcpt-like"/>
</dbReference>
<evidence type="ECO:0000256" key="3">
    <source>
        <dbReference type="ARBA" id="ARBA00022452"/>
    </source>
</evidence>
<evidence type="ECO:0000256" key="5">
    <source>
        <dbReference type="ARBA" id="ARBA00022729"/>
    </source>
</evidence>
<dbReference type="PANTHER" id="PTHR30069:SF29">
    <property type="entry name" value="HEMOGLOBIN AND HEMOGLOBIN-HAPTOGLOBIN-BINDING PROTEIN 1-RELATED"/>
    <property type="match status" value="1"/>
</dbReference>
<dbReference type="Pfam" id="PF07715">
    <property type="entry name" value="Plug"/>
    <property type="match status" value="1"/>
</dbReference>
<evidence type="ECO:0000256" key="10">
    <source>
        <dbReference type="RuleBase" id="RU003357"/>
    </source>
</evidence>
<feature type="domain" description="TonB-dependent receptor-like beta-barrel" evidence="12">
    <location>
        <begin position="366"/>
        <end position="810"/>
    </location>
</feature>
<evidence type="ECO:0000256" key="7">
    <source>
        <dbReference type="ARBA" id="ARBA00023136"/>
    </source>
</evidence>
<comment type="subcellular location">
    <subcellularLocation>
        <location evidence="1">Cell outer membrane</location>
        <topology evidence="1">Multi-pass membrane protein</topology>
    </subcellularLocation>
</comment>
<reference evidence="14 15" key="1">
    <citation type="submission" date="2019-09" db="EMBL/GenBank/DDBJ databases">
        <title>Genome sequence and assembly of Taibaiella sp.</title>
        <authorList>
            <person name="Chhetri G."/>
        </authorList>
    </citation>
    <scope>NUCLEOTIDE SEQUENCE [LARGE SCALE GENOMIC DNA]</scope>
    <source>
        <strain evidence="14 15">KVB11</strain>
    </source>
</reference>
<keyword evidence="5 11" id="KW-0732">Signal</keyword>
<accession>A0A5M6CPL2</accession>
<dbReference type="SUPFAM" id="SSF56935">
    <property type="entry name" value="Porins"/>
    <property type="match status" value="1"/>
</dbReference>
<keyword evidence="7 10" id="KW-0472">Membrane</keyword>
<keyword evidence="15" id="KW-1185">Reference proteome</keyword>
<keyword evidence="6 10" id="KW-0798">TonB box</keyword>
<dbReference type="InterPro" id="IPR037066">
    <property type="entry name" value="Plug_dom_sf"/>
</dbReference>
<feature type="chain" id="PRO_5024322883" evidence="11">
    <location>
        <begin position="21"/>
        <end position="850"/>
    </location>
</feature>
<feature type="domain" description="TonB-dependent receptor plug" evidence="13">
    <location>
        <begin position="222"/>
        <end position="300"/>
    </location>
</feature>
<keyword evidence="2" id="KW-0813">Transport</keyword>
<evidence type="ECO:0000256" key="9">
    <source>
        <dbReference type="ARBA" id="ARBA00023237"/>
    </source>
</evidence>
<evidence type="ECO:0000256" key="2">
    <source>
        <dbReference type="ARBA" id="ARBA00022448"/>
    </source>
</evidence>
<dbReference type="Pfam" id="PF13715">
    <property type="entry name" value="CarbopepD_reg_2"/>
    <property type="match status" value="1"/>
</dbReference>
<dbReference type="Gene3D" id="2.60.40.1120">
    <property type="entry name" value="Carboxypeptidase-like, regulatory domain"/>
    <property type="match status" value="1"/>
</dbReference>
<sequence length="850" mass="96073">MGKKLLLLFLLVFFTIYCNAQLLSTAYTPSFNKGKIKRFLEDIKTHTNIAISYSDAIINIKKKVVLNGDEHTVGAVLHKIFETFPITLKESDGRILVVPATDETIPPAARKEMTISGFVKDGSNKEVLIGASVYIPETGSGAMANNFGFYSLTLPEGKYNMVVSYVGYKSEKALISTGGQKDILLENDAHIEEIKIVEKVPVPEDHTNLGPKDITFYTSLLGDNDIIKSLQHLPGVQSAADGTTSLIVRGGDPGQNLNLLDGVPLYYTDHFYGISSIFNTDALKTVDFYSGSFPARYGGRLSSIIDVNTKDGNMEHWGGVGKIGLLNSSLSLEGPIIKNKASIIVTARRSWLDLLWRPFTNDLGVNFYDINAKVNYEINASNRIFLSVYNGRDMFRVRNDGGVDMRAFWGNTFVAFKWNTVLNPKVFLNSTATYSIYSFEQQDIQYAETPDSSGNLTSYKYNGLSKVTERTIKSQLYWYLNTKHKIETGIKYSNADFSPSTVTFADGTSGVIGDATPAHKFLSNEAVLYMEDEWKPTSKWKIRAGLHWANWFNEDFNYSSLQPRLYISYMPSEHISFYGSATKMAQFLHLLSNNTSGFPTDFWLPSTASIKPETSLLGNAGIRVKGNNGFWISVEGYYKKLQNLVTYRGGTNIFENPSQWEDRLTQGKGWSYGSEFMISKTADKYKLTLAYTLSWSFRQFDKLNYGESFPYRYDRRHNLHIDARYTIRKGIDFSAGWTYMSGEAITLPDQAYPDFDNNLLHNYVNYGYTFNYTAWNNYRLPAIHRLDLAVNFIKKRGARFERTLTIGIYNAYGRSNLVATSLEQDDQGTFQLKGYTIGRFIPTICYRLQF</sequence>
<keyword evidence="9" id="KW-0998">Cell outer membrane</keyword>
<dbReference type="Gene3D" id="2.170.130.10">
    <property type="entry name" value="TonB-dependent receptor, plug domain"/>
    <property type="match status" value="1"/>
</dbReference>
<dbReference type="InterPro" id="IPR012910">
    <property type="entry name" value="Plug_dom"/>
</dbReference>
<dbReference type="EMBL" id="VWSH01000001">
    <property type="protein sequence ID" value="KAA5536340.1"/>
    <property type="molecule type" value="Genomic_DNA"/>
</dbReference>
<name>A0A5M6CPL2_9BACT</name>
<protein>
    <submittedName>
        <fullName evidence="14">TonB-dependent receptor</fullName>
    </submittedName>
</protein>
<comment type="caution">
    <text evidence="14">The sequence shown here is derived from an EMBL/GenBank/DDBJ whole genome shotgun (WGS) entry which is preliminary data.</text>
</comment>
<evidence type="ECO:0000313" key="15">
    <source>
        <dbReference type="Proteomes" id="UP000323632"/>
    </source>
</evidence>
<dbReference type="Proteomes" id="UP000323632">
    <property type="component" value="Unassembled WGS sequence"/>
</dbReference>
<evidence type="ECO:0000259" key="12">
    <source>
        <dbReference type="Pfam" id="PF00593"/>
    </source>
</evidence>
<evidence type="ECO:0000256" key="1">
    <source>
        <dbReference type="ARBA" id="ARBA00004571"/>
    </source>
</evidence>
<dbReference type="InterPro" id="IPR036942">
    <property type="entry name" value="Beta-barrel_TonB_sf"/>
</dbReference>
<proteinExistence type="inferred from homology"/>
<evidence type="ECO:0000256" key="4">
    <source>
        <dbReference type="ARBA" id="ARBA00022692"/>
    </source>
</evidence>
<dbReference type="AlphaFoldDB" id="A0A5M6CPL2"/>
<evidence type="ECO:0000256" key="11">
    <source>
        <dbReference type="SAM" id="SignalP"/>
    </source>
</evidence>
<dbReference type="Gene3D" id="2.40.170.20">
    <property type="entry name" value="TonB-dependent receptor, beta-barrel domain"/>
    <property type="match status" value="1"/>
</dbReference>